<evidence type="ECO:0000256" key="1">
    <source>
        <dbReference type="SAM" id="Coils"/>
    </source>
</evidence>
<feature type="coiled-coil region" evidence="1">
    <location>
        <begin position="32"/>
        <end position="73"/>
    </location>
</feature>
<evidence type="ECO:0000313" key="4">
    <source>
        <dbReference type="Proteomes" id="UP001165584"/>
    </source>
</evidence>
<accession>A0ABT2GNV9</accession>
<dbReference type="RefSeq" id="WP_259503864.1">
    <property type="nucleotide sequence ID" value="NZ_JANLCM010000001.1"/>
</dbReference>
<sequence length="102" mass="11431">MSSRLSPTGNGATDPSAPSGDPSAPALSANELREMRLEIAALRSQLARRNAEVEEYRKRLVASRNQCERYSSQLKALRGSTSWSITRPLRMRRRKSLNNGWT</sequence>
<evidence type="ECO:0000313" key="3">
    <source>
        <dbReference type="EMBL" id="MCS5716614.1"/>
    </source>
</evidence>
<protein>
    <submittedName>
        <fullName evidence="3">Uncharacterized protein</fullName>
    </submittedName>
</protein>
<keyword evidence="4" id="KW-1185">Reference proteome</keyword>
<reference evidence="3" key="1">
    <citation type="submission" date="2022-08" db="EMBL/GenBank/DDBJ databases">
        <authorList>
            <person name="Deng Y."/>
            <person name="Han X.-F."/>
            <person name="Zhang Y.-Q."/>
        </authorList>
    </citation>
    <scope>NUCLEOTIDE SEQUENCE</scope>
    <source>
        <strain evidence="3">CPCC 205763</strain>
    </source>
</reference>
<proteinExistence type="predicted"/>
<comment type="caution">
    <text evidence="3">The sequence shown here is derived from an EMBL/GenBank/DDBJ whole genome shotgun (WGS) entry which is preliminary data.</text>
</comment>
<dbReference type="Proteomes" id="UP001165584">
    <property type="component" value="Unassembled WGS sequence"/>
</dbReference>
<gene>
    <name evidence="3" type="ORF">N1027_00515</name>
</gene>
<keyword evidence="1" id="KW-0175">Coiled coil</keyword>
<evidence type="ECO:0000256" key="2">
    <source>
        <dbReference type="SAM" id="MobiDB-lite"/>
    </source>
</evidence>
<feature type="compositionally biased region" description="Low complexity" evidence="2">
    <location>
        <begin position="15"/>
        <end position="29"/>
    </location>
</feature>
<name>A0ABT2GNV9_9MICO</name>
<dbReference type="EMBL" id="JANLCM010000001">
    <property type="protein sequence ID" value="MCS5716614.1"/>
    <property type="molecule type" value="Genomic_DNA"/>
</dbReference>
<organism evidence="3 4">
    <name type="scientific">Herbiconiux aconitum</name>
    <dbReference type="NCBI Taxonomy" id="2970913"/>
    <lineage>
        <taxon>Bacteria</taxon>
        <taxon>Bacillati</taxon>
        <taxon>Actinomycetota</taxon>
        <taxon>Actinomycetes</taxon>
        <taxon>Micrococcales</taxon>
        <taxon>Microbacteriaceae</taxon>
        <taxon>Herbiconiux</taxon>
    </lineage>
</organism>
<feature type="compositionally biased region" description="Polar residues" evidence="2">
    <location>
        <begin position="1"/>
        <end position="13"/>
    </location>
</feature>
<feature type="region of interest" description="Disordered" evidence="2">
    <location>
        <begin position="1"/>
        <end position="30"/>
    </location>
</feature>